<sequence length="367" mass="39610">FYGDLIPSGLPPGDDPRRFLSHRADGILSAVLEAGPSGLGYREACVRYSAGLVDGLIRAGLFRVEAGGLRLDAPVFLREDAGALTHFLAGEIPPLAGRLEAALPALHAAICPLDNGFDEKVNLYHLLCGAVLDGTFFDYLSARGVLAESRVHPSGLDYILTVYEDAPELNHFSNRLLCSCNRLSDGRRSLQSFGDADGERLDFYRFFNWKQAGRVPEAYRKVGQDWDAALGPAAGESPVSQILDAAEQLAAGGHCAPPFLRLLEDFGYCAGGAYCVPVYRRETEAVLQQLFTAVSGCIGEAAGELLARPGLYAALSVFPHGVSREETANELYHIVFGLLNEELAARGIAASPPYRQGEGRYLKAFFL</sequence>
<proteinExistence type="predicted"/>
<accession>A0A9D1DWM6</accession>
<organism evidence="1 2">
    <name type="scientific">Candidatus Faecivivens stercoravium</name>
    <dbReference type="NCBI Taxonomy" id="2840803"/>
    <lineage>
        <taxon>Bacteria</taxon>
        <taxon>Bacillati</taxon>
        <taxon>Bacillota</taxon>
        <taxon>Clostridia</taxon>
        <taxon>Eubacteriales</taxon>
        <taxon>Oscillospiraceae</taxon>
        <taxon>Oscillospiraceae incertae sedis</taxon>
        <taxon>Candidatus Faecivivens</taxon>
    </lineage>
</organism>
<dbReference type="Proteomes" id="UP000824241">
    <property type="component" value="Unassembled WGS sequence"/>
</dbReference>
<dbReference type="EMBL" id="DVHA01000039">
    <property type="protein sequence ID" value="HIR60199.1"/>
    <property type="molecule type" value="Genomic_DNA"/>
</dbReference>
<name>A0A9D1DWM6_9FIRM</name>
<dbReference type="AlphaFoldDB" id="A0A9D1DWM6"/>
<protein>
    <submittedName>
        <fullName evidence="1">Uncharacterized protein</fullName>
    </submittedName>
</protein>
<evidence type="ECO:0000313" key="2">
    <source>
        <dbReference type="Proteomes" id="UP000824241"/>
    </source>
</evidence>
<reference evidence="1" key="2">
    <citation type="journal article" date="2021" name="PeerJ">
        <title>Extensive microbial diversity within the chicken gut microbiome revealed by metagenomics and culture.</title>
        <authorList>
            <person name="Gilroy R."/>
            <person name="Ravi A."/>
            <person name="Getino M."/>
            <person name="Pursley I."/>
            <person name="Horton D.L."/>
            <person name="Alikhan N.F."/>
            <person name="Baker D."/>
            <person name="Gharbi K."/>
            <person name="Hall N."/>
            <person name="Watson M."/>
            <person name="Adriaenssens E.M."/>
            <person name="Foster-Nyarko E."/>
            <person name="Jarju S."/>
            <person name="Secka A."/>
            <person name="Antonio M."/>
            <person name="Oren A."/>
            <person name="Chaudhuri R.R."/>
            <person name="La Ragione R."/>
            <person name="Hildebrand F."/>
            <person name="Pallen M.J."/>
        </authorList>
    </citation>
    <scope>NUCLEOTIDE SEQUENCE</scope>
    <source>
        <strain evidence="1">CHK189-12415</strain>
    </source>
</reference>
<reference evidence="1" key="1">
    <citation type="submission" date="2020-10" db="EMBL/GenBank/DDBJ databases">
        <authorList>
            <person name="Gilroy R."/>
        </authorList>
    </citation>
    <scope>NUCLEOTIDE SEQUENCE</scope>
    <source>
        <strain evidence="1">CHK189-12415</strain>
    </source>
</reference>
<feature type="non-terminal residue" evidence="1">
    <location>
        <position position="1"/>
    </location>
</feature>
<gene>
    <name evidence="1" type="ORF">IAB37_01300</name>
</gene>
<evidence type="ECO:0000313" key="1">
    <source>
        <dbReference type="EMBL" id="HIR60199.1"/>
    </source>
</evidence>
<comment type="caution">
    <text evidence="1">The sequence shown here is derived from an EMBL/GenBank/DDBJ whole genome shotgun (WGS) entry which is preliminary data.</text>
</comment>